<evidence type="ECO:0000256" key="10">
    <source>
        <dbReference type="ARBA" id="ARBA00048540"/>
    </source>
</evidence>
<dbReference type="Proteomes" id="UP000245753">
    <property type="component" value="Unassembled WGS sequence"/>
</dbReference>
<dbReference type="AlphaFoldDB" id="A0A2U2MQL4"/>
<sequence>MAAMTVSTGTGTNSSSGTGSGTNPNTVKHTSTGNRTNALNSTGPDTDTDTGTGSDANASTGNRNSNSMAAADAHRSPRLPHLAAFPQALGTGIIVTCSQPLPHTMRRRIARLIEEFEASFSRFRRDSLVGRIATSSDGGTFEFPSGLGAESLFALYDRLFTASRGTMDPLVGAELTELGYNEDMAFRMRGDDTPETAMHDANIHTDGSVLDNAAANIHDNAAAGSRNNHNRNQSIAVTYDGRTSSAAPSFHADRYADVLQRRPTWQDDVSHHSRFLTVDRSMRLDFGAAGKGMTVDLLANMIEYELPGADYVIDAGGDLRVHLHAPARPLTVAMEDPDDESRAIGTAAITDGALCASAPSRRHWRIRAGDVLREVHHLLNAVDGTPANDVKATWVFVPRGKVLIPTKSPVESPVKSPESSTKSSPDGHPYPCTTDDIDDLRLHYPTMLADGLATALFVAEAGDLAHEFSTQDGTPAFECAMLDAGRNAGASAHFPGRLFTV</sequence>
<dbReference type="SUPFAM" id="SSF143631">
    <property type="entry name" value="ApbE-like"/>
    <property type="match status" value="2"/>
</dbReference>
<feature type="compositionally biased region" description="Polar residues" evidence="11">
    <location>
        <begin position="54"/>
        <end position="68"/>
    </location>
</feature>
<feature type="compositionally biased region" description="Polar residues" evidence="11">
    <location>
        <begin position="24"/>
        <end position="41"/>
    </location>
</feature>
<feature type="region of interest" description="Disordered" evidence="11">
    <location>
        <begin position="406"/>
        <end position="434"/>
    </location>
</feature>
<dbReference type="Gene3D" id="3.10.520.10">
    <property type="entry name" value="ApbE-like domains"/>
    <property type="match status" value="1"/>
</dbReference>
<feature type="compositionally biased region" description="Low complexity" evidence="11">
    <location>
        <begin position="406"/>
        <end position="424"/>
    </location>
</feature>
<comment type="caution">
    <text evidence="12">The sequence shown here is derived from an EMBL/GenBank/DDBJ whole genome shotgun (WGS) entry which is preliminary data.</text>
</comment>
<dbReference type="PANTHER" id="PTHR30040:SF2">
    <property type="entry name" value="FAD:PROTEIN FMN TRANSFERASE"/>
    <property type="match status" value="1"/>
</dbReference>
<keyword evidence="4" id="KW-0285">Flavoprotein</keyword>
<keyword evidence="8" id="KW-0460">Magnesium</keyword>
<feature type="region of interest" description="Disordered" evidence="11">
    <location>
        <begin position="1"/>
        <end position="75"/>
    </location>
</feature>
<comment type="catalytic activity">
    <reaction evidence="10">
        <text>L-threonyl-[protein] + FAD = FMN-L-threonyl-[protein] + AMP + H(+)</text>
        <dbReference type="Rhea" id="RHEA:36847"/>
        <dbReference type="Rhea" id="RHEA-COMP:11060"/>
        <dbReference type="Rhea" id="RHEA-COMP:11061"/>
        <dbReference type="ChEBI" id="CHEBI:15378"/>
        <dbReference type="ChEBI" id="CHEBI:30013"/>
        <dbReference type="ChEBI" id="CHEBI:57692"/>
        <dbReference type="ChEBI" id="CHEBI:74257"/>
        <dbReference type="ChEBI" id="CHEBI:456215"/>
        <dbReference type="EC" id="2.7.1.180"/>
    </reaction>
</comment>
<evidence type="ECO:0000256" key="2">
    <source>
        <dbReference type="ARBA" id="ARBA00011955"/>
    </source>
</evidence>
<dbReference type="PANTHER" id="PTHR30040">
    <property type="entry name" value="THIAMINE BIOSYNTHESIS LIPOPROTEIN APBE"/>
    <property type="match status" value="1"/>
</dbReference>
<comment type="cofactor">
    <cofactor evidence="1">
        <name>Mg(2+)</name>
        <dbReference type="ChEBI" id="CHEBI:18420"/>
    </cofactor>
</comment>
<feature type="compositionally biased region" description="Low complexity" evidence="11">
    <location>
        <begin position="7"/>
        <end position="23"/>
    </location>
</feature>
<keyword evidence="7" id="KW-0274">FAD</keyword>
<dbReference type="InterPro" id="IPR024932">
    <property type="entry name" value="ApbE"/>
</dbReference>
<organism evidence="12 13">
    <name type="scientific">Bifidobacterium catulorum</name>
    <dbReference type="NCBI Taxonomy" id="1630173"/>
    <lineage>
        <taxon>Bacteria</taxon>
        <taxon>Bacillati</taxon>
        <taxon>Actinomycetota</taxon>
        <taxon>Actinomycetes</taxon>
        <taxon>Bifidobacteriales</taxon>
        <taxon>Bifidobacteriaceae</taxon>
        <taxon>Bifidobacterium</taxon>
    </lineage>
</organism>
<protein>
    <recommendedName>
        <fullName evidence="3">FAD:protein FMN transferase</fullName>
        <ecNumber evidence="2">2.7.1.180</ecNumber>
    </recommendedName>
    <alternativeName>
        <fullName evidence="9">Flavin transferase</fullName>
    </alternativeName>
</protein>
<dbReference type="Pfam" id="PF02424">
    <property type="entry name" value="ApbE"/>
    <property type="match status" value="1"/>
</dbReference>
<evidence type="ECO:0000256" key="1">
    <source>
        <dbReference type="ARBA" id="ARBA00001946"/>
    </source>
</evidence>
<evidence type="ECO:0000256" key="5">
    <source>
        <dbReference type="ARBA" id="ARBA00022679"/>
    </source>
</evidence>
<evidence type="ECO:0000313" key="12">
    <source>
        <dbReference type="EMBL" id="PWG59134.1"/>
    </source>
</evidence>
<evidence type="ECO:0000256" key="7">
    <source>
        <dbReference type="ARBA" id="ARBA00022827"/>
    </source>
</evidence>
<dbReference type="EMBL" id="QFFN01000035">
    <property type="protein sequence ID" value="PWG59134.1"/>
    <property type="molecule type" value="Genomic_DNA"/>
</dbReference>
<evidence type="ECO:0000256" key="3">
    <source>
        <dbReference type="ARBA" id="ARBA00016337"/>
    </source>
</evidence>
<evidence type="ECO:0000256" key="4">
    <source>
        <dbReference type="ARBA" id="ARBA00022630"/>
    </source>
</evidence>
<accession>A0A2U2MQL4</accession>
<keyword evidence="13" id="KW-1185">Reference proteome</keyword>
<feature type="compositionally biased region" description="Low complexity" evidence="11">
    <location>
        <begin position="42"/>
        <end position="53"/>
    </location>
</feature>
<evidence type="ECO:0000256" key="11">
    <source>
        <dbReference type="SAM" id="MobiDB-lite"/>
    </source>
</evidence>
<evidence type="ECO:0000256" key="6">
    <source>
        <dbReference type="ARBA" id="ARBA00022723"/>
    </source>
</evidence>
<evidence type="ECO:0000256" key="9">
    <source>
        <dbReference type="ARBA" id="ARBA00031306"/>
    </source>
</evidence>
<dbReference type="GO" id="GO:0046872">
    <property type="term" value="F:metal ion binding"/>
    <property type="evidence" value="ECO:0007669"/>
    <property type="project" value="UniProtKB-KW"/>
</dbReference>
<gene>
    <name evidence="12" type="ORF">DF200_09170</name>
</gene>
<dbReference type="GO" id="GO:0016740">
    <property type="term" value="F:transferase activity"/>
    <property type="evidence" value="ECO:0007669"/>
    <property type="project" value="UniProtKB-KW"/>
</dbReference>
<dbReference type="InterPro" id="IPR003374">
    <property type="entry name" value="ApbE-like_sf"/>
</dbReference>
<proteinExistence type="predicted"/>
<dbReference type="EC" id="2.7.1.180" evidence="2"/>
<name>A0A2U2MQL4_9BIFI</name>
<evidence type="ECO:0000256" key="8">
    <source>
        <dbReference type="ARBA" id="ARBA00022842"/>
    </source>
</evidence>
<reference evidence="12 13" key="1">
    <citation type="journal article" date="2018" name="Int. J. Syst. Evol. Microbiol.">
        <title>Bifidobacterium catulorum sp. nov., a novel taxon from the faeces of the baby common marmoset (Callithrix jacchus).</title>
        <authorList>
            <person name="Modesto M."/>
            <person name="Michelini S."/>
            <person name="Oki K."/>
            <person name="Biavati B."/>
            <person name="Watanabe K."/>
            <person name="Mattarelli P."/>
        </authorList>
    </citation>
    <scope>NUCLEOTIDE SEQUENCE [LARGE SCALE GENOMIC DNA]</scope>
    <source>
        <strain evidence="12 13">MRM 8.19</strain>
    </source>
</reference>
<keyword evidence="5" id="KW-0808">Transferase</keyword>
<keyword evidence="6" id="KW-0479">Metal-binding</keyword>
<evidence type="ECO:0000313" key="13">
    <source>
        <dbReference type="Proteomes" id="UP000245753"/>
    </source>
</evidence>